<organism evidence="1 2">
    <name type="scientific">Caulobacter phage Quill_5.2</name>
    <dbReference type="NCBI Taxonomy" id="3075108"/>
    <lineage>
        <taxon>Viruses</taxon>
        <taxon>Duplodnaviria</taxon>
        <taxon>Heunggongvirae</taxon>
        <taxon>Uroviricota</taxon>
        <taxon>Caudoviricetes</taxon>
        <taxon>Autographivirales</taxon>
        <taxon>Autonotataviridae</taxon>
        <taxon>Lullwatervirus</taxon>
        <taxon>Lullwatervirus quill52</taxon>
    </lineage>
</organism>
<keyword evidence="2" id="KW-1185">Reference proteome</keyword>
<evidence type="ECO:0000313" key="2">
    <source>
        <dbReference type="Proteomes" id="UP001301924"/>
    </source>
</evidence>
<name>A0AA96Q2D8_9CAUD</name>
<dbReference type="EMBL" id="OR260090">
    <property type="protein sequence ID" value="WNV48137.1"/>
    <property type="molecule type" value="Genomic_DNA"/>
</dbReference>
<sequence length="241" mass="26039">MLKARVHQGIHVMATKNISAVPAYSHLAMSADVLKKNLAKVKASSKAFDALVHKTAVACLIQALPEDMGGHNNATPFRDLMNGLSDGSSRLRVKEWAEAHSNVRINTIRDKAGKITGFGATMRKAEDATFITLDKLGGLVLKANDTPFWAFSQESTPEPLVITEDVFARRLAGLLKALDKAKQEDRLNISAAALTQVEALRKVSEAATKRAERLKEQAGNAVVKAAAKKHVPVQTIIENVA</sequence>
<gene>
    <name evidence="1" type="ORF">Ql52_gp001</name>
</gene>
<evidence type="ECO:0000313" key="1">
    <source>
        <dbReference type="EMBL" id="WNV48137.1"/>
    </source>
</evidence>
<proteinExistence type="predicted"/>
<dbReference type="Proteomes" id="UP001301924">
    <property type="component" value="Segment"/>
</dbReference>
<reference evidence="2" key="1">
    <citation type="journal article" date="2024" name="Viruses">
        <title>New Genera and Species of Caulobacter and Brevundimonas Bacteriophages Provide Insights into Phage Genome Evolution.</title>
        <authorList>
            <person name="Ely B."/>
            <person name="Hils M."/>
            <person name="Clarke A."/>
            <person name="Albert M."/>
            <person name="Holness N."/>
            <person name="Lenski J."/>
            <person name="Mohammadi T."/>
        </authorList>
    </citation>
    <scope>NUCLEOTIDE SEQUENCE [LARGE SCALE GENOMIC DNA]</scope>
</reference>
<accession>A0AA96Q2D8</accession>
<protein>
    <submittedName>
        <fullName evidence="1">Uncharacterized protein</fullName>
    </submittedName>
</protein>